<dbReference type="EMBL" id="CP056030">
    <property type="protein sequence ID" value="QKZ05615.1"/>
    <property type="molecule type" value="Genomic_DNA"/>
</dbReference>
<dbReference type="GO" id="GO:0003677">
    <property type="term" value="F:DNA binding"/>
    <property type="evidence" value="ECO:0007669"/>
    <property type="project" value="InterPro"/>
</dbReference>
<dbReference type="KEGG" id="pez:HWQ56_18165"/>
<gene>
    <name evidence="7" type="ORF">HWQ56_18165</name>
</gene>
<dbReference type="GO" id="GO:0006352">
    <property type="term" value="P:DNA-templated transcription initiation"/>
    <property type="evidence" value="ECO:0007669"/>
    <property type="project" value="InterPro"/>
</dbReference>
<dbReference type="Gene3D" id="1.10.10.10">
    <property type="entry name" value="Winged helix-like DNA-binding domain superfamily/Winged helix DNA-binding domain"/>
    <property type="match status" value="1"/>
</dbReference>
<dbReference type="Proteomes" id="UP000509568">
    <property type="component" value="Chromosome"/>
</dbReference>
<dbReference type="Pfam" id="PF08281">
    <property type="entry name" value="Sigma70_r4_2"/>
    <property type="match status" value="1"/>
</dbReference>
<name>A0A7D5D9X0_9PSED</name>
<organism evidence="7 8">
    <name type="scientific">Pseudomonas eucalypticola</name>
    <dbReference type="NCBI Taxonomy" id="2599595"/>
    <lineage>
        <taxon>Bacteria</taxon>
        <taxon>Pseudomonadati</taxon>
        <taxon>Pseudomonadota</taxon>
        <taxon>Gammaproteobacteria</taxon>
        <taxon>Pseudomonadales</taxon>
        <taxon>Pseudomonadaceae</taxon>
        <taxon>Pseudomonas</taxon>
    </lineage>
</organism>
<dbReference type="RefSeq" id="WP_176571377.1">
    <property type="nucleotide sequence ID" value="NZ_CP056030.1"/>
</dbReference>
<keyword evidence="3" id="KW-0731">Sigma factor</keyword>
<dbReference type="InterPro" id="IPR013249">
    <property type="entry name" value="RNA_pol_sigma70_r4_t2"/>
</dbReference>
<evidence type="ECO:0000256" key="2">
    <source>
        <dbReference type="ARBA" id="ARBA00023015"/>
    </source>
</evidence>
<dbReference type="InterPro" id="IPR014284">
    <property type="entry name" value="RNA_pol_sigma-70_dom"/>
</dbReference>
<dbReference type="PANTHER" id="PTHR43133:SF63">
    <property type="entry name" value="RNA POLYMERASE SIGMA FACTOR FECI-RELATED"/>
    <property type="match status" value="1"/>
</dbReference>
<protein>
    <submittedName>
        <fullName evidence="7">Sigma-70 family RNA polymerase sigma factor</fullName>
    </submittedName>
</protein>
<evidence type="ECO:0000256" key="1">
    <source>
        <dbReference type="ARBA" id="ARBA00010641"/>
    </source>
</evidence>
<evidence type="ECO:0000313" key="8">
    <source>
        <dbReference type="Proteomes" id="UP000509568"/>
    </source>
</evidence>
<comment type="similarity">
    <text evidence="1">Belongs to the sigma-70 factor family. ECF subfamily.</text>
</comment>
<dbReference type="Gene3D" id="1.10.1740.10">
    <property type="match status" value="1"/>
</dbReference>
<dbReference type="NCBIfam" id="TIGR02937">
    <property type="entry name" value="sigma70-ECF"/>
    <property type="match status" value="1"/>
</dbReference>
<dbReference type="InterPro" id="IPR036388">
    <property type="entry name" value="WH-like_DNA-bd_sf"/>
</dbReference>
<keyword evidence="2" id="KW-0805">Transcription regulation</keyword>
<evidence type="ECO:0000313" key="7">
    <source>
        <dbReference type="EMBL" id="QKZ05615.1"/>
    </source>
</evidence>
<evidence type="ECO:0000259" key="6">
    <source>
        <dbReference type="Pfam" id="PF08281"/>
    </source>
</evidence>
<dbReference type="PANTHER" id="PTHR43133">
    <property type="entry name" value="RNA POLYMERASE ECF-TYPE SIGMA FACTO"/>
    <property type="match status" value="1"/>
</dbReference>
<evidence type="ECO:0000256" key="4">
    <source>
        <dbReference type="ARBA" id="ARBA00023163"/>
    </source>
</evidence>
<proteinExistence type="inferred from homology"/>
<dbReference type="InterPro" id="IPR013324">
    <property type="entry name" value="RNA_pol_sigma_r3/r4-like"/>
</dbReference>
<dbReference type="InterPro" id="IPR039425">
    <property type="entry name" value="RNA_pol_sigma-70-like"/>
</dbReference>
<feature type="domain" description="RNA polymerase sigma-70 region 2" evidence="5">
    <location>
        <begin position="16"/>
        <end position="80"/>
    </location>
</feature>
<dbReference type="InterPro" id="IPR013325">
    <property type="entry name" value="RNA_pol_sigma_r2"/>
</dbReference>
<reference evidence="7 8" key="1">
    <citation type="submission" date="2020-06" db="EMBL/GenBank/DDBJ databases">
        <title>Pseudomonas eucalypticola sp. nov., an endophyte of Eucalyptus dunnii leaves with biocontrol ability of eucalyptus leaf blight.</title>
        <authorList>
            <person name="Liu Y."/>
            <person name="Song Z."/>
            <person name="Zeng H."/>
            <person name="Lu M."/>
            <person name="Wang X."/>
            <person name="Lian X."/>
            <person name="Zhang Q."/>
        </authorList>
    </citation>
    <scope>NUCLEOTIDE SEQUENCE [LARGE SCALE GENOMIC DNA]</scope>
    <source>
        <strain evidence="7 8">NP-1</strain>
    </source>
</reference>
<dbReference type="SUPFAM" id="SSF88946">
    <property type="entry name" value="Sigma2 domain of RNA polymerase sigma factors"/>
    <property type="match status" value="1"/>
</dbReference>
<dbReference type="AlphaFoldDB" id="A0A7D5D9X0"/>
<dbReference type="GO" id="GO:0016987">
    <property type="term" value="F:sigma factor activity"/>
    <property type="evidence" value="ECO:0007669"/>
    <property type="project" value="UniProtKB-KW"/>
</dbReference>
<keyword evidence="8" id="KW-1185">Reference proteome</keyword>
<accession>A0A7D5D9X0</accession>
<evidence type="ECO:0000259" key="5">
    <source>
        <dbReference type="Pfam" id="PF04542"/>
    </source>
</evidence>
<dbReference type="Pfam" id="PF04542">
    <property type="entry name" value="Sigma70_r2"/>
    <property type="match status" value="1"/>
</dbReference>
<dbReference type="InterPro" id="IPR007627">
    <property type="entry name" value="RNA_pol_sigma70_r2"/>
</dbReference>
<keyword evidence="4" id="KW-0804">Transcription</keyword>
<evidence type="ECO:0000256" key="3">
    <source>
        <dbReference type="ARBA" id="ARBA00023082"/>
    </source>
</evidence>
<feature type="domain" description="RNA polymerase sigma factor 70 region 4 type 2" evidence="6">
    <location>
        <begin position="112"/>
        <end position="159"/>
    </location>
</feature>
<sequence length="201" mass="22470">MDSNAVLKTRLIGQIFQQHYAWLCTRLAYRTGCSHSAEDLAAETFLKVWMLPDPGAIREPRALLTTIAQRLMYERWRRRDQEKAWLDEVGEGPECLQASPQEHLMLVESLIAIDRRLDGLSGQAKAVFVHSQLEGMTYAQISLHLGLSLGRIHQLKTLALGCFNSPAASVGPATVDQQRGRCGRVQRGVLAHCRPDAAQRI</sequence>
<dbReference type="SUPFAM" id="SSF88659">
    <property type="entry name" value="Sigma3 and sigma4 domains of RNA polymerase sigma factors"/>
    <property type="match status" value="1"/>
</dbReference>